<dbReference type="EMBL" id="CP009810">
    <property type="protein sequence ID" value="ATZ50528.1"/>
    <property type="molecule type" value="Genomic_DNA"/>
</dbReference>
<dbReference type="Proteomes" id="UP000001798">
    <property type="component" value="Chromosome 6"/>
</dbReference>
<feature type="region of interest" description="Disordered" evidence="1">
    <location>
        <begin position="54"/>
        <end position="140"/>
    </location>
</feature>
<evidence type="ECO:0000313" key="2">
    <source>
        <dbReference type="EMBL" id="ATZ50528.1"/>
    </source>
</evidence>
<accession>A0A384JIV7</accession>
<feature type="compositionally biased region" description="Polar residues" evidence="1">
    <location>
        <begin position="67"/>
        <end position="88"/>
    </location>
</feature>
<dbReference type="AlphaFoldDB" id="A0A384JIV7"/>
<evidence type="ECO:0000313" key="3">
    <source>
        <dbReference type="Proteomes" id="UP000001798"/>
    </source>
</evidence>
<proteinExistence type="predicted"/>
<evidence type="ECO:0000256" key="1">
    <source>
        <dbReference type="SAM" id="MobiDB-lite"/>
    </source>
</evidence>
<protein>
    <submittedName>
        <fullName evidence="2">Uncharacterized protein</fullName>
    </submittedName>
</protein>
<keyword evidence="3" id="KW-1185">Reference proteome</keyword>
<dbReference type="GeneID" id="5440876"/>
<dbReference type="VEuPathDB" id="FungiDB:Bcin06g00300"/>
<reference evidence="2 3" key="1">
    <citation type="journal article" date="2011" name="PLoS Genet.">
        <title>Genomic analysis of the necrotrophic fungal pathogens Sclerotinia sclerotiorum and Botrytis cinerea.</title>
        <authorList>
            <person name="Amselem J."/>
            <person name="Cuomo C.A."/>
            <person name="van Kan J.A."/>
            <person name="Viaud M."/>
            <person name="Benito E.P."/>
            <person name="Couloux A."/>
            <person name="Coutinho P.M."/>
            <person name="de Vries R.P."/>
            <person name="Dyer P.S."/>
            <person name="Fillinger S."/>
            <person name="Fournier E."/>
            <person name="Gout L."/>
            <person name="Hahn M."/>
            <person name="Kohn L."/>
            <person name="Lapalu N."/>
            <person name="Plummer K.M."/>
            <person name="Pradier J.M."/>
            <person name="Quevillon E."/>
            <person name="Sharon A."/>
            <person name="Simon A."/>
            <person name="ten Have A."/>
            <person name="Tudzynski B."/>
            <person name="Tudzynski P."/>
            <person name="Wincker P."/>
            <person name="Andrew M."/>
            <person name="Anthouard V."/>
            <person name="Beever R.E."/>
            <person name="Beffa R."/>
            <person name="Benoit I."/>
            <person name="Bouzid O."/>
            <person name="Brault B."/>
            <person name="Chen Z."/>
            <person name="Choquer M."/>
            <person name="Collemare J."/>
            <person name="Cotton P."/>
            <person name="Danchin E.G."/>
            <person name="Da Silva C."/>
            <person name="Gautier A."/>
            <person name="Giraud C."/>
            <person name="Giraud T."/>
            <person name="Gonzalez C."/>
            <person name="Grossetete S."/>
            <person name="Guldener U."/>
            <person name="Henrissat B."/>
            <person name="Howlett B.J."/>
            <person name="Kodira C."/>
            <person name="Kretschmer M."/>
            <person name="Lappartient A."/>
            <person name="Leroch M."/>
            <person name="Levis C."/>
            <person name="Mauceli E."/>
            <person name="Neuveglise C."/>
            <person name="Oeser B."/>
            <person name="Pearson M."/>
            <person name="Poulain J."/>
            <person name="Poussereau N."/>
            <person name="Quesneville H."/>
            <person name="Rascle C."/>
            <person name="Schumacher J."/>
            <person name="Segurens B."/>
            <person name="Sexton A."/>
            <person name="Silva E."/>
            <person name="Sirven C."/>
            <person name="Soanes D.M."/>
            <person name="Talbot N.J."/>
            <person name="Templeton M."/>
            <person name="Yandava C."/>
            <person name="Yarden O."/>
            <person name="Zeng Q."/>
            <person name="Rollins J.A."/>
            <person name="Lebrun M.H."/>
            <person name="Dickman M."/>
        </authorList>
    </citation>
    <scope>NUCLEOTIDE SEQUENCE [LARGE SCALE GENOMIC DNA]</scope>
    <source>
        <strain evidence="2 3">B05.10</strain>
    </source>
</reference>
<organism evidence="2 3">
    <name type="scientific">Botryotinia fuckeliana (strain B05.10)</name>
    <name type="common">Noble rot fungus</name>
    <name type="synonym">Botrytis cinerea</name>
    <dbReference type="NCBI Taxonomy" id="332648"/>
    <lineage>
        <taxon>Eukaryota</taxon>
        <taxon>Fungi</taxon>
        <taxon>Dikarya</taxon>
        <taxon>Ascomycota</taxon>
        <taxon>Pezizomycotina</taxon>
        <taxon>Leotiomycetes</taxon>
        <taxon>Helotiales</taxon>
        <taxon>Sclerotiniaceae</taxon>
        <taxon>Botrytis</taxon>
    </lineage>
</organism>
<reference evidence="2 3" key="3">
    <citation type="journal article" date="2017" name="Mol. Plant Pathol.">
        <title>A gapless genome sequence of the fungus Botrytis cinerea.</title>
        <authorList>
            <person name="Van Kan J.A."/>
            <person name="Stassen J.H."/>
            <person name="Mosbach A."/>
            <person name="Van Der Lee T.A."/>
            <person name="Faino L."/>
            <person name="Farmer A.D."/>
            <person name="Papasotiriou D.G."/>
            <person name="Zhou S."/>
            <person name="Seidl M.F."/>
            <person name="Cottam E."/>
            <person name="Edel D."/>
            <person name="Hahn M."/>
            <person name="Schwartz D.C."/>
            <person name="Dietrich R.A."/>
            <person name="Widdison S."/>
            <person name="Scalliet G."/>
        </authorList>
    </citation>
    <scope>NUCLEOTIDE SEQUENCE [LARGE SCALE GENOMIC DNA]</scope>
    <source>
        <strain evidence="2 3">B05.10</strain>
    </source>
</reference>
<dbReference type="OrthoDB" id="4232400at2759"/>
<gene>
    <name evidence="2" type="ORF">BCIN_06g00300</name>
</gene>
<reference evidence="2 3" key="2">
    <citation type="journal article" date="2012" name="Eukaryot. Cell">
        <title>Genome update of Botrytis cinerea strains B05.10 and T4.</title>
        <authorList>
            <person name="Staats M."/>
            <person name="van Kan J.A."/>
        </authorList>
    </citation>
    <scope>NUCLEOTIDE SEQUENCE [LARGE SCALE GENOMIC DNA]</scope>
    <source>
        <strain evidence="2 3">B05.10</strain>
    </source>
</reference>
<sequence>MSSSNDAPQLTDSAWLKKTGWMSMNHFMLSYQLKMENDNDYEQGKIILAAIRAAEQDEAASDAERSTGISNTPRQTQTNGAMNHNGGKNSDAPGNQDGKQHSASENTDPSGTSLDDKRPVEFMGTLRSYPSYGNGGSAKD</sequence>
<dbReference type="RefSeq" id="XP_001560142.1">
    <property type="nucleotide sequence ID" value="XM_001560092.2"/>
</dbReference>
<feature type="compositionally biased region" description="Polar residues" evidence="1">
    <location>
        <begin position="101"/>
        <end position="113"/>
    </location>
</feature>
<name>A0A384JIV7_BOTFB</name>
<dbReference type="KEGG" id="bfu:BCIN_06g00300"/>